<organism evidence="2 3">
    <name type="scientific">Oryza meyeriana var. granulata</name>
    <dbReference type="NCBI Taxonomy" id="110450"/>
    <lineage>
        <taxon>Eukaryota</taxon>
        <taxon>Viridiplantae</taxon>
        <taxon>Streptophyta</taxon>
        <taxon>Embryophyta</taxon>
        <taxon>Tracheophyta</taxon>
        <taxon>Spermatophyta</taxon>
        <taxon>Magnoliopsida</taxon>
        <taxon>Liliopsida</taxon>
        <taxon>Poales</taxon>
        <taxon>Poaceae</taxon>
        <taxon>BOP clade</taxon>
        <taxon>Oryzoideae</taxon>
        <taxon>Oryzeae</taxon>
        <taxon>Oryzinae</taxon>
        <taxon>Oryza</taxon>
        <taxon>Oryza meyeriana</taxon>
    </lineage>
</organism>
<dbReference type="EMBL" id="SPHZ02000006">
    <property type="protein sequence ID" value="KAF0909943.1"/>
    <property type="molecule type" value="Genomic_DNA"/>
</dbReference>
<proteinExistence type="predicted"/>
<feature type="region of interest" description="Disordered" evidence="1">
    <location>
        <begin position="1"/>
        <end position="70"/>
    </location>
</feature>
<reference evidence="2 3" key="1">
    <citation type="submission" date="2019-11" db="EMBL/GenBank/DDBJ databases">
        <title>Whole genome sequence of Oryza granulata.</title>
        <authorList>
            <person name="Li W."/>
        </authorList>
    </citation>
    <scope>NUCLEOTIDE SEQUENCE [LARGE SCALE GENOMIC DNA]</scope>
    <source>
        <strain evidence="3">cv. Menghai</strain>
        <tissue evidence="2">Leaf</tissue>
    </source>
</reference>
<evidence type="ECO:0000256" key="1">
    <source>
        <dbReference type="SAM" id="MobiDB-lite"/>
    </source>
</evidence>
<keyword evidence="3" id="KW-1185">Reference proteome</keyword>
<evidence type="ECO:0000313" key="3">
    <source>
        <dbReference type="Proteomes" id="UP000479710"/>
    </source>
</evidence>
<feature type="region of interest" description="Disordered" evidence="1">
    <location>
        <begin position="87"/>
        <end position="150"/>
    </location>
</feature>
<comment type="caution">
    <text evidence="2">The sequence shown here is derived from an EMBL/GenBank/DDBJ whole genome shotgun (WGS) entry which is preliminary data.</text>
</comment>
<evidence type="ECO:0000313" key="2">
    <source>
        <dbReference type="EMBL" id="KAF0909943.1"/>
    </source>
</evidence>
<dbReference type="AlphaFoldDB" id="A0A6G1DDZ4"/>
<dbReference type="Proteomes" id="UP000479710">
    <property type="component" value="Unassembled WGS sequence"/>
</dbReference>
<accession>A0A6G1DDZ4</accession>
<feature type="compositionally biased region" description="Basic residues" evidence="1">
    <location>
        <begin position="109"/>
        <end position="123"/>
    </location>
</feature>
<name>A0A6G1DDZ4_9ORYZ</name>
<evidence type="ECO:0008006" key="4">
    <source>
        <dbReference type="Google" id="ProtNLM"/>
    </source>
</evidence>
<feature type="compositionally biased region" description="Basic residues" evidence="1">
    <location>
        <begin position="60"/>
        <end position="70"/>
    </location>
</feature>
<gene>
    <name evidence="2" type="ORF">E2562_001199</name>
</gene>
<sequence>MKAPVGHWLTWGGENDDADGGSRPSRNGRRWSGAGARRRHDQERRGFGEGAAPRRVLTSGRRRTPTTAAKRRRWLLASAWLLEVAELGRGEERRRSGANTRRRQDGRGRQWRRIPRQRQRRRPPTAMGCGGRGEQGHGEGSGRTKLGRAI</sequence>
<protein>
    <recommendedName>
        <fullName evidence="4">DUF834 domain-containing protein</fullName>
    </recommendedName>
</protein>